<feature type="chain" id="PRO_5047530173" evidence="1">
    <location>
        <begin position="24"/>
        <end position="371"/>
    </location>
</feature>
<keyword evidence="1" id="KW-0732">Signal</keyword>
<evidence type="ECO:0000313" key="3">
    <source>
        <dbReference type="Proteomes" id="UP001209854"/>
    </source>
</evidence>
<dbReference type="RefSeq" id="WP_262566543.1">
    <property type="nucleotide sequence ID" value="NZ_JAPFCC010000001.1"/>
</dbReference>
<comment type="caution">
    <text evidence="2">The sequence shown here is derived from an EMBL/GenBank/DDBJ whole genome shotgun (WGS) entry which is preliminary data.</text>
</comment>
<proteinExistence type="predicted"/>
<evidence type="ECO:0000313" key="2">
    <source>
        <dbReference type="EMBL" id="MCW7551494.1"/>
    </source>
</evidence>
<evidence type="ECO:0000256" key="1">
    <source>
        <dbReference type="SAM" id="SignalP"/>
    </source>
</evidence>
<protein>
    <submittedName>
        <fullName evidence="2">Uncharacterized protein</fullName>
    </submittedName>
</protein>
<dbReference type="EMBL" id="JAPFCC010000001">
    <property type="protein sequence ID" value="MCW7551494.1"/>
    <property type="molecule type" value="Genomic_DNA"/>
</dbReference>
<organism evidence="2 3">
    <name type="scientific">Endozoicomonas gorgoniicola</name>
    <dbReference type="NCBI Taxonomy" id="1234144"/>
    <lineage>
        <taxon>Bacteria</taxon>
        <taxon>Pseudomonadati</taxon>
        <taxon>Pseudomonadota</taxon>
        <taxon>Gammaproteobacteria</taxon>
        <taxon>Oceanospirillales</taxon>
        <taxon>Endozoicomonadaceae</taxon>
        <taxon>Endozoicomonas</taxon>
    </lineage>
</organism>
<feature type="signal peptide" evidence="1">
    <location>
        <begin position="1"/>
        <end position="23"/>
    </location>
</feature>
<sequence>MSFLSFYRLLLTTLFLCSFATRACSGLPDAAYQWSLSKNGRTVARGTYIEKFASWLPSFKYTDNNNVFRRDSVVQIRRTVDWIDRWEADSHKESMACKFLRLASFKSLIRYTYRIPSVDFLVELNYLLYTSETKRSGAWHQIWGNQPESYFNHYRLPNDFEIVSLGYTPANRRNVINILPETLVLRLSLGEPEVHQWLLGRIRDLESGSAAIAIREGQHGIPLNNMPSLRPLHRRGIRWQERIIVPGFYEQQTPVEITLVALQNNQPAMQAHSSSYQVPRSYSVEIVSTRDPALNSGPQFYISLVISPWSEASNYLIVSHADIYEGDYHFQFVHQNFPDPESVSGSQQNVYLSGNGQLSDALRAHLNPGSF</sequence>
<gene>
    <name evidence="2" type="ORF">NX722_02315</name>
</gene>
<accession>A0ABT3MQ46</accession>
<reference evidence="2 3" key="1">
    <citation type="submission" date="2022-10" db="EMBL/GenBank/DDBJ databases">
        <title>High-quality genome sequences of two octocoral-associated bacteria, Endozoicomonas euniceicola EF212 and Endozoicomonas gorgoniicola PS125.</title>
        <authorList>
            <person name="Chiou Y.-J."/>
            <person name="Chen Y.-H."/>
        </authorList>
    </citation>
    <scope>NUCLEOTIDE SEQUENCE [LARGE SCALE GENOMIC DNA]</scope>
    <source>
        <strain evidence="2 3">PS125</strain>
    </source>
</reference>
<dbReference type="Proteomes" id="UP001209854">
    <property type="component" value="Unassembled WGS sequence"/>
</dbReference>
<keyword evidence="3" id="KW-1185">Reference proteome</keyword>
<name>A0ABT3MQ46_9GAMM</name>